<accession>A0AAV4LWP6</accession>
<dbReference type="PROSITE" id="PS00678">
    <property type="entry name" value="WD_REPEATS_1"/>
    <property type="match status" value="2"/>
</dbReference>
<evidence type="ECO:0000256" key="6">
    <source>
        <dbReference type="SAM" id="MobiDB-lite"/>
    </source>
</evidence>
<organism evidence="9 10">
    <name type="scientific">Babesia caballi</name>
    <dbReference type="NCBI Taxonomy" id="5871"/>
    <lineage>
        <taxon>Eukaryota</taxon>
        <taxon>Sar</taxon>
        <taxon>Alveolata</taxon>
        <taxon>Apicomplexa</taxon>
        <taxon>Aconoidasida</taxon>
        <taxon>Piroplasmida</taxon>
        <taxon>Babesiidae</taxon>
        <taxon>Babesia</taxon>
    </lineage>
</organism>
<evidence type="ECO:0000259" key="7">
    <source>
        <dbReference type="Pfam" id="PF08154"/>
    </source>
</evidence>
<dbReference type="InterPro" id="IPR012972">
    <property type="entry name" value="NLE"/>
</dbReference>
<dbReference type="GO" id="GO:0005829">
    <property type="term" value="C:cytosol"/>
    <property type="evidence" value="ECO:0007669"/>
    <property type="project" value="UniProtKB-ARBA"/>
</dbReference>
<feature type="repeat" description="WD" evidence="5">
    <location>
        <begin position="544"/>
        <end position="576"/>
    </location>
</feature>
<evidence type="ECO:0000256" key="4">
    <source>
        <dbReference type="ARBA" id="ARBA00023242"/>
    </source>
</evidence>
<reference evidence="9 10" key="1">
    <citation type="submission" date="2021-06" db="EMBL/GenBank/DDBJ databases">
        <title>Genome sequence of Babesia caballi.</title>
        <authorList>
            <person name="Yamagishi J."/>
            <person name="Kidaka T."/>
            <person name="Ochi A."/>
        </authorList>
    </citation>
    <scope>NUCLEOTIDE SEQUENCE [LARGE SCALE GENOMIC DNA]</scope>
    <source>
        <strain evidence="9">USDA-D6B2</strain>
    </source>
</reference>
<dbReference type="PRINTS" id="PR00320">
    <property type="entry name" value="GPROTEINBRPT"/>
</dbReference>
<sequence>MGLDRLYVLPSLLGGCLRQQQPFIAQIRLQRYVINDASTTITYNRINGSRRPSSTGAATSSKGTDSAETPLYSTPGSAAVFADIGRMDALPPRQLRVLLEDAVTARVGDPFFWAKASSRCMELASQFKFFDSLRVLECFATARLEDRALVLEMARHLAPQVHRMEPRHYVQAIDVFGRFGRFPEQLFMEVFYGLMRDCEKLYGPEYAAVFLCLSRWQIRNPQLLAALCRALCTNITLLRYPELCQVASCARSLEVADEVFYLVLDEWQRKELQLLTIQELLDTVKRLRTQEVKWEPYEEAIVTEFVKEFLFALTKWCADAVHKPPTRSQKRPESHDLVQLRNLVMEYNVDITYLDKAILKFVTSKGQLTPTTAAQTLSRRPTAPNAQAHRHPVQAESEVIVQFRDANEAILGSTLTVPVRLSRDRLEELLRSLLTSEEVPGADDDSVRYTFILENSHEIATTLEAALDALGGERSGEGVLNITYVPLSIYKIRPVTRCSSSLEGHSESVLCMDFSPDGALLATGSGDSAVRIWDLQTATPIKTLKGHGNWVLCVLWSPDCRRLASAGMDGRVLIWDPASPSSHHNTLSGHTKVSRSPLLTVMASPQGVTTLAWQALHLLDLAVRDYPLLASGSMDCSIKIWDVKVGHCLRTLSGHTRGVSQVLWSGEKSTMLFSASRDTLLKVWDAGTGGLVKDLKGHAHWINTLTSNTHRVIKSGPFSAANFERGHTQFSGIQEMVEESRRIYQKFITEVCFGPFGLYSRVQSGQERLLSGSDDNTMFIWLPHSQSRKPLHRLTGHQQLINHVAFSADGRFFASASFDRTVRIWCGITGRFLRTLRGHIGRVYRVVWSCCGSLLVSCSSDTTLKLWDAETGKLKYDLPGHADEVYTLDWSNCGRTVASVTEGMYATEYELVLRLLEHYFGRQVAKVGGAILLRGQVTLQRLLGQPQFDFKGLRNSLLILIHHGFVDYAVQPAPAGSRHGPAVLYSVNLERALAYPLLPFGCLMAKKELGDNCFAVLMVAAKRGTISQRRLQDLCAASLPVDHNEAVACVANLVQAGYLTNCDSFSHRVTSAEVNARGSDPNDPLAAMNSAIYHVMQGAELTGPDGPMLRINAPYLVDRLLKEEIVSLVCKRVGDMPMVRAIMKVLMDNPQKTWPLMIEHSQLESRVLQVLQADFGQKNTGEQVLRLLNALNKHPDNLVRYEAVTRSYFLDWDKVKRMLRKKAIFGCVRQLCGVKSVRVWNLLVTEHEQNSHATFDAHKVSSKALVSMQTARGILYQLTLRGFAKHHETDAVNTTVSATGTGDRHVLSFSSSVESTYLQIMKNSFKFASNLLERLEHEKALIFQSYFLPQPKAEGDGSTNRRERDIVEAHLFHVLKFVVLMQQL</sequence>
<comment type="caution">
    <text evidence="9">The sequence shown here is derived from an EMBL/GenBank/DDBJ whole genome shotgun (WGS) entry which is preliminary data.</text>
</comment>
<evidence type="ECO:0000259" key="8">
    <source>
        <dbReference type="Pfam" id="PF08221"/>
    </source>
</evidence>
<dbReference type="InterPro" id="IPR013197">
    <property type="entry name" value="RNA_pol_III_RPC82-rel_HTH"/>
</dbReference>
<dbReference type="SUPFAM" id="SSF50978">
    <property type="entry name" value="WD40 repeat-like"/>
    <property type="match status" value="1"/>
</dbReference>
<dbReference type="GO" id="GO:0005730">
    <property type="term" value="C:nucleolus"/>
    <property type="evidence" value="ECO:0007669"/>
    <property type="project" value="UniProtKB-SubCell"/>
</dbReference>
<dbReference type="RefSeq" id="XP_067716563.1">
    <property type="nucleotide sequence ID" value="XM_067860462.1"/>
</dbReference>
<dbReference type="InterPro" id="IPR019775">
    <property type="entry name" value="WD40_repeat_CS"/>
</dbReference>
<dbReference type="InterPro" id="IPR001680">
    <property type="entry name" value="WD40_rpt"/>
</dbReference>
<comment type="subcellular location">
    <subcellularLocation>
        <location evidence="1">Nucleus</location>
        <location evidence="1">Nucleolus</location>
    </subcellularLocation>
</comment>
<evidence type="ECO:0000256" key="2">
    <source>
        <dbReference type="ARBA" id="ARBA00022574"/>
    </source>
</evidence>
<dbReference type="Pfam" id="PF08154">
    <property type="entry name" value="NLE"/>
    <property type="match status" value="1"/>
</dbReference>
<dbReference type="PROSITE" id="PS51257">
    <property type="entry name" value="PROKAR_LIPOPROTEIN"/>
    <property type="match status" value="1"/>
</dbReference>
<dbReference type="EMBL" id="BPLF01000003">
    <property type="protein sequence ID" value="GIX64494.1"/>
    <property type="molecule type" value="Genomic_DNA"/>
</dbReference>
<protein>
    <submittedName>
        <fullName evidence="9">Notchless, putative</fullName>
    </submittedName>
</protein>
<evidence type="ECO:0000313" key="10">
    <source>
        <dbReference type="Proteomes" id="UP001497744"/>
    </source>
</evidence>
<dbReference type="SMART" id="SM00320">
    <property type="entry name" value="WD40"/>
    <property type="match status" value="8"/>
</dbReference>
<dbReference type="PANTHER" id="PTHR19848">
    <property type="entry name" value="WD40 REPEAT PROTEIN"/>
    <property type="match status" value="1"/>
</dbReference>
<dbReference type="CDD" id="cd00200">
    <property type="entry name" value="WD40"/>
    <property type="match status" value="1"/>
</dbReference>
<dbReference type="Pfam" id="PF08221">
    <property type="entry name" value="HTH_9"/>
    <property type="match status" value="1"/>
</dbReference>
<feature type="compositionally biased region" description="Low complexity" evidence="6">
    <location>
        <begin position="53"/>
        <end position="67"/>
    </location>
</feature>
<keyword evidence="10" id="KW-1185">Reference proteome</keyword>
<feature type="repeat" description="WD" evidence="5">
    <location>
        <begin position="794"/>
        <end position="825"/>
    </location>
</feature>
<dbReference type="InterPro" id="IPR020472">
    <property type="entry name" value="WD40_PAC1"/>
</dbReference>
<feature type="domain" description="NLE" evidence="7">
    <location>
        <begin position="399"/>
        <end position="467"/>
    </location>
</feature>
<gene>
    <name evidence="9" type="ORF">BcabD6B2_39290</name>
</gene>
<name>A0AAV4LWP6_BABCB</name>
<keyword evidence="3" id="KW-0677">Repeat</keyword>
<evidence type="ECO:0000256" key="3">
    <source>
        <dbReference type="ARBA" id="ARBA00022737"/>
    </source>
</evidence>
<dbReference type="InterPro" id="IPR036388">
    <property type="entry name" value="WH-like_DNA-bd_sf"/>
</dbReference>
<proteinExistence type="predicted"/>
<dbReference type="InterPro" id="IPR036322">
    <property type="entry name" value="WD40_repeat_dom_sf"/>
</dbReference>
<dbReference type="GO" id="GO:0000027">
    <property type="term" value="P:ribosomal large subunit assembly"/>
    <property type="evidence" value="ECO:0007669"/>
    <property type="project" value="TreeGrafter"/>
</dbReference>
<evidence type="ECO:0000256" key="5">
    <source>
        <dbReference type="PROSITE-ProRule" id="PRU00221"/>
    </source>
</evidence>
<dbReference type="Pfam" id="PF00400">
    <property type="entry name" value="WD40"/>
    <property type="match status" value="7"/>
</dbReference>
<dbReference type="InterPro" id="IPR015943">
    <property type="entry name" value="WD40/YVTN_repeat-like_dom_sf"/>
</dbReference>
<keyword evidence="2 5" id="KW-0853">WD repeat</keyword>
<dbReference type="Proteomes" id="UP001497744">
    <property type="component" value="Unassembled WGS sequence"/>
</dbReference>
<feature type="repeat" description="WD" evidence="5">
    <location>
        <begin position="502"/>
        <end position="543"/>
    </location>
</feature>
<feature type="domain" description="RNA polymerase III subunit RPC82-related helix-turn-helix" evidence="8">
    <location>
        <begin position="910"/>
        <end position="969"/>
    </location>
</feature>
<dbReference type="GeneID" id="94195975"/>
<evidence type="ECO:0000313" key="9">
    <source>
        <dbReference type="EMBL" id="GIX64494.1"/>
    </source>
</evidence>
<evidence type="ECO:0000256" key="1">
    <source>
        <dbReference type="ARBA" id="ARBA00004604"/>
    </source>
</evidence>
<feature type="repeat" description="WD" evidence="5">
    <location>
        <begin position="836"/>
        <end position="877"/>
    </location>
</feature>
<dbReference type="PROSITE" id="PS50082">
    <property type="entry name" value="WD_REPEATS_2"/>
    <property type="match status" value="6"/>
</dbReference>
<feature type="region of interest" description="Disordered" evidence="6">
    <location>
        <begin position="372"/>
        <end position="392"/>
    </location>
</feature>
<dbReference type="Gene3D" id="1.10.10.10">
    <property type="entry name" value="Winged helix-like DNA-binding domain superfamily/Winged helix DNA-binding domain"/>
    <property type="match status" value="2"/>
</dbReference>
<feature type="repeat" description="WD" evidence="5">
    <location>
        <begin position="652"/>
        <end position="694"/>
    </location>
</feature>
<dbReference type="Gene3D" id="2.130.10.10">
    <property type="entry name" value="YVTN repeat-like/Quinoprotein amine dehydrogenase"/>
    <property type="match status" value="1"/>
</dbReference>
<dbReference type="PANTHER" id="PTHR19848:SF0">
    <property type="entry name" value="NOTCHLESS PROTEIN HOMOLOG 1"/>
    <property type="match status" value="1"/>
</dbReference>
<dbReference type="PROSITE" id="PS50294">
    <property type="entry name" value="WD_REPEATS_REGION"/>
    <property type="match status" value="5"/>
</dbReference>
<feature type="repeat" description="WD" evidence="5">
    <location>
        <begin position="628"/>
        <end position="651"/>
    </location>
</feature>
<feature type="region of interest" description="Disordered" evidence="6">
    <location>
        <begin position="45"/>
        <end position="71"/>
    </location>
</feature>
<keyword evidence="4" id="KW-0539">Nucleus</keyword>